<gene>
    <name evidence="1" type="ORF">EVAR_80998_1</name>
</gene>
<protein>
    <submittedName>
        <fullName evidence="1">Uncharacterized protein</fullName>
    </submittedName>
</protein>
<dbReference type="AlphaFoldDB" id="A0A4C1ZV28"/>
<dbReference type="Proteomes" id="UP000299102">
    <property type="component" value="Unassembled WGS sequence"/>
</dbReference>
<accession>A0A4C1ZV28</accession>
<sequence>MHRGEHCVAGLRLITVPILREAGGRCRLSADYAGRARSEFCQSSKDRWELCKSAARVSLERFGHRIASDSRDDFTTASERNSEFDKAKYVSRRTRPRRAYGPAGIPQRWITIVRY</sequence>
<name>A0A4C1ZV28_EUMVA</name>
<dbReference type="EMBL" id="BGZK01002217">
    <property type="protein sequence ID" value="GBP91860.1"/>
    <property type="molecule type" value="Genomic_DNA"/>
</dbReference>
<evidence type="ECO:0000313" key="1">
    <source>
        <dbReference type="EMBL" id="GBP91860.1"/>
    </source>
</evidence>
<comment type="caution">
    <text evidence="1">The sequence shown here is derived from an EMBL/GenBank/DDBJ whole genome shotgun (WGS) entry which is preliminary data.</text>
</comment>
<reference evidence="1 2" key="1">
    <citation type="journal article" date="2019" name="Commun. Biol.">
        <title>The bagworm genome reveals a unique fibroin gene that provides high tensile strength.</title>
        <authorList>
            <person name="Kono N."/>
            <person name="Nakamura H."/>
            <person name="Ohtoshi R."/>
            <person name="Tomita M."/>
            <person name="Numata K."/>
            <person name="Arakawa K."/>
        </authorList>
    </citation>
    <scope>NUCLEOTIDE SEQUENCE [LARGE SCALE GENOMIC DNA]</scope>
</reference>
<organism evidence="1 2">
    <name type="scientific">Eumeta variegata</name>
    <name type="common">Bagworm moth</name>
    <name type="synonym">Eumeta japonica</name>
    <dbReference type="NCBI Taxonomy" id="151549"/>
    <lineage>
        <taxon>Eukaryota</taxon>
        <taxon>Metazoa</taxon>
        <taxon>Ecdysozoa</taxon>
        <taxon>Arthropoda</taxon>
        <taxon>Hexapoda</taxon>
        <taxon>Insecta</taxon>
        <taxon>Pterygota</taxon>
        <taxon>Neoptera</taxon>
        <taxon>Endopterygota</taxon>
        <taxon>Lepidoptera</taxon>
        <taxon>Glossata</taxon>
        <taxon>Ditrysia</taxon>
        <taxon>Tineoidea</taxon>
        <taxon>Psychidae</taxon>
        <taxon>Oiketicinae</taxon>
        <taxon>Eumeta</taxon>
    </lineage>
</organism>
<keyword evidence="2" id="KW-1185">Reference proteome</keyword>
<evidence type="ECO:0000313" key="2">
    <source>
        <dbReference type="Proteomes" id="UP000299102"/>
    </source>
</evidence>
<proteinExistence type="predicted"/>